<accession>A0A840QK95</accession>
<keyword evidence="1" id="KW-0808">Transferase</keyword>
<gene>
    <name evidence="1" type="ORF">BJ970_006292</name>
</gene>
<evidence type="ECO:0000313" key="2">
    <source>
        <dbReference type="Proteomes" id="UP000584374"/>
    </source>
</evidence>
<evidence type="ECO:0000313" key="1">
    <source>
        <dbReference type="EMBL" id="MBB5158693.1"/>
    </source>
</evidence>
<proteinExistence type="predicted"/>
<comment type="caution">
    <text evidence="1">The sequence shown here is derived from an EMBL/GenBank/DDBJ whole genome shotgun (WGS) entry which is preliminary data.</text>
</comment>
<keyword evidence="2" id="KW-1185">Reference proteome</keyword>
<dbReference type="EMBL" id="JACHIW010000002">
    <property type="protein sequence ID" value="MBB5158693.1"/>
    <property type="molecule type" value="Genomic_DNA"/>
</dbReference>
<dbReference type="GO" id="GO:0016740">
    <property type="term" value="F:transferase activity"/>
    <property type="evidence" value="ECO:0007669"/>
    <property type="project" value="UniProtKB-KW"/>
</dbReference>
<reference evidence="1 2" key="1">
    <citation type="submission" date="2020-08" db="EMBL/GenBank/DDBJ databases">
        <title>Sequencing the genomes of 1000 actinobacteria strains.</title>
        <authorList>
            <person name="Klenk H.-P."/>
        </authorList>
    </citation>
    <scope>NUCLEOTIDE SEQUENCE [LARGE SCALE GENOMIC DNA]</scope>
    <source>
        <strain evidence="1 2">DSM 45584</strain>
    </source>
</reference>
<dbReference type="AlphaFoldDB" id="A0A840QK95"/>
<protein>
    <submittedName>
        <fullName evidence="1">Acyl CoA:acetate/3-ketoacid CoA transferase alpha subunit</fullName>
    </submittedName>
</protein>
<dbReference type="Proteomes" id="UP000584374">
    <property type="component" value="Unassembled WGS sequence"/>
</dbReference>
<name>A0A840QK95_9PSEU</name>
<sequence>MTPTDKIVSLAELTDYIGDGDSVALGGSFLHRGCCTSCRFITRTDSTIS</sequence>
<organism evidence="1 2">
    <name type="scientific">Saccharopolyspora phatthalungensis</name>
    <dbReference type="NCBI Taxonomy" id="664693"/>
    <lineage>
        <taxon>Bacteria</taxon>
        <taxon>Bacillati</taxon>
        <taxon>Actinomycetota</taxon>
        <taxon>Actinomycetes</taxon>
        <taxon>Pseudonocardiales</taxon>
        <taxon>Pseudonocardiaceae</taxon>
        <taxon>Saccharopolyspora</taxon>
    </lineage>
</organism>